<dbReference type="Gene3D" id="3.10.28.10">
    <property type="entry name" value="Homing endonucleases"/>
    <property type="match status" value="2"/>
</dbReference>
<dbReference type="FunFam" id="3.10.28.10:FF:000010">
    <property type="entry name" value="LAGLIDADG homing endonuclease I-LtrII"/>
    <property type="match status" value="1"/>
</dbReference>
<dbReference type="GO" id="GO:0004519">
    <property type="term" value="F:endonuclease activity"/>
    <property type="evidence" value="ECO:0007669"/>
    <property type="project" value="UniProtKB-KW"/>
</dbReference>
<proteinExistence type="predicted"/>
<protein>
    <submittedName>
        <fullName evidence="3">Endonuclease</fullName>
    </submittedName>
</protein>
<dbReference type="PANTHER" id="PTHR36181">
    <property type="entry name" value="INTRON-ENCODED ENDONUCLEASE AI3-RELATED"/>
    <property type="match status" value="1"/>
</dbReference>
<sequence length="1141" mass="129321">MSSFESMHWLLILHNQLVRRKAVTTYKYYFLYIISAPKLGERESLKLNTASLQKIDIYGFRAKSKALDIFWAALPMVKAILPEIYLIGAFVMGPSLEKNKARNFELGLDNWILAKGRIYRDVSNILNLRKGLPKGRIVSSYLERYYENLTRCTHSKGVVIGTPGLPNRPTGLWQRKDRSTFRVQTTNFLNLAYSHTPWFTIYHVNKLAYNWCRLEGRILGKYASTVTKVADNVSVKSKLYNLSKLDKLTLYCKNSQFSLIRGDGVINLKLYKILYDKNIYLLAKRQISKLDKKTALVLTRRDLNLFVSSHNQEIVPGASYEGFNILACLLWYNFSTMLANSDQDTFNQIIIRIISQIKAGNYKFSNISRAQGVFLNSLSSNTLSEEASSGVRSIHKSGINFIPGKNGFNLINDLLVVKLIVMILEAINQPIWESNYVSCGSNFVTVSGGSVDSSQAALNQVKFQCREVKWFIKGNLSNCLAGVDYNVLMSSLERRLKDKRFINLIWKAINAGYYNHLLLDSGPHKYNNSLGIGLANRAQTKKPGFENNFRSLLYPTLVDIYLGRLDWFILYELVNRVQLPSDNKNLIKLSYIRFGDQWIIGVSGSHLDCMNISKTISNFLKDELNLCMSETDFNIKDSAEGITFLGVRFVNFTLNKFNPKTVSIKESKHSPGLVKDLKLELPIRHLERLLSRAGFIKNRQSIPRLDWTALDKGVIRYLYSSWYNCIVNYYELTINRDKLASYLFKVLNTSCAKLLASKLSLHSQKKVFKKYGSNLLSSPSHLTFTKTLNSPPALSLKLSHSDPLGSNGVMVRGKKGVSLFPVEIKRFNSSCSGACANNTFNIKSYISGFIDGEGNFYIKVVKSSTIKTGYSVQLSFGLILHSRELELIKLIQGEFSGVGYIGKEIAGRVHYYISNIKDLEILIAHLDKFPLITRKLSDFLLFKQAREMVVNKEHLTEEGLIKIISIKDKMNGNGLSPTLKEAFPNLIPIVRPSSLKSIPDLVEGETFHISWLAGFIDAEGCFFVHLKKSSAYKAGYQVSLKFQISQDTADAVLLQSIVKYFNCGYYRAVVKNNDGKFEVEKLHDILEKIIPFLDKHTLLGTKAKDFADFKKVALLIKTKIHLTPFGVEAIKEIKKGMNRGR</sequence>
<dbReference type="SUPFAM" id="SSF55608">
    <property type="entry name" value="Homing endonucleases"/>
    <property type="match status" value="2"/>
</dbReference>
<organism evidence="3">
    <name type="scientific">Juglanconis juglandina</name>
    <dbReference type="NCBI Taxonomy" id="1940567"/>
    <lineage>
        <taxon>Eukaryota</taxon>
        <taxon>Fungi</taxon>
        <taxon>Dikarya</taxon>
        <taxon>Ascomycota</taxon>
        <taxon>Pezizomycotina</taxon>
        <taxon>Sordariomycetes</taxon>
        <taxon>Sordariomycetidae</taxon>
        <taxon>Diaporthales</taxon>
        <taxon>Juglanconidaceae</taxon>
        <taxon>Juglanconis</taxon>
    </lineage>
</organism>
<feature type="domain" description="Homing endonuclease LAGLIDADG" evidence="1">
    <location>
        <begin position="846"/>
        <end position="945"/>
    </location>
</feature>
<keyword evidence="3" id="KW-0255">Endonuclease</keyword>
<dbReference type="InterPro" id="IPR004860">
    <property type="entry name" value="LAGLIDADG_dom"/>
</dbReference>
<accession>A0A291LJD3</accession>
<evidence type="ECO:0000259" key="1">
    <source>
        <dbReference type="Pfam" id="PF00961"/>
    </source>
</evidence>
<dbReference type="InterPro" id="IPR027434">
    <property type="entry name" value="Homing_endonucl"/>
</dbReference>
<feature type="domain" description="Domain X" evidence="2">
    <location>
        <begin position="677"/>
        <end position="789"/>
    </location>
</feature>
<keyword evidence="3" id="KW-0496">Mitochondrion</keyword>
<name>A0A291LJD3_9PEZI</name>
<dbReference type="InterPro" id="IPR051289">
    <property type="entry name" value="LAGLIDADG_Endonuclease"/>
</dbReference>
<dbReference type="AlphaFoldDB" id="A0A291LJD3"/>
<geneLocation type="mitochondrion" evidence="3"/>
<evidence type="ECO:0000313" key="3">
    <source>
        <dbReference type="EMBL" id="ATI20470.1"/>
    </source>
</evidence>
<gene>
    <name evidence="3" type="primary">orf1141</name>
</gene>
<reference evidence="3" key="1">
    <citation type="submission" date="2017-02" db="EMBL/GenBank/DDBJ databases">
        <title>Fungal Comparative Genomics of Melanconis species and Ophiognomonia clavigignenti-juglandacearum at Different Phylogenetic Distances.</title>
        <authorList>
            <person name="Demers J.E."/>
            <person name="Castlebury L.A."/>
        </authorList>
    </citation>
    <scope>NUCLEOTIDE SEQUENCE</scope>
    <source>
        <strain evidence="3">CBS 121083</strain>
    </source>
</reference>
<keyword evidence="3" id="KW-0378">Hydrolase</keyword>
<dbReference type="GO" id="GO:0005739">
    <property type="term" value="C:mitochondrion"/>
    <property type="evidence" value="ECO:0007669"/>
    <property type="project" value="UniProtKB-ARBA"/>
</dbReference>
<dbReference type="GO" id="GO:0006397">
    <property type="term" value="P:mRNA processing"/>
    <property type="evidence" value="ECO:0007669"/>
    <property type="project" value="InterPro"/>
</dbReference>
<dbReference type="PANTHER" id="PTHR36181:SF4">
    <property type="entry name" value="LAGLIDADG ENDONUCLEASE"/>
    <property type="match status" value="1"/>
</dbReference>
<keyword evidence="3" id="KW-0540">Nuclease</keyword>
<feature type="domain" description="Homing endonuclease LAGLIDADG" evidence="1">
    <location>
        <begin position="1012"/>
        <end position="1112"/>
    </location>
</feature>
<dbReference type="EMBL" id="KY575057">
    <property type="protein sequence ID" value="ATI20470.1"/>
    <property type="molecule type" value="Genomic_DNA"/>
</dbReference>
<dbReference type="Pfam" id="PF00961">
    <property type="entry name" value="LAGLIDADG_1"/>
    <property type="match status" value="2"/>
</dbReference>
<dbReference type="Pfam" id="PF01348">
    <property type="entry name" value="Intron_maturas2"/>
    <property type="match status" value="1"/>
</dbReference>
<evidence type="ECO:0000259" key="2">
    <source>
        <dbReference type="Pfam" id="PF01348"/>
    </source>
</evidence>
<dbReference type="InterPro" id="IPR024937">
    <property type="entry name" value="Domain_X"/>
</dbReference>